<reference evidence="1" key="1">
    <citation type="journal article" date="2023" name="Science">
        <title>Genome structures resolve the early diversification of teleost fishes.</title>
        <authorList>
            <person name="Parey E."/>
            <person name="Louis A."/>
            <person name="Montfort J."/>
            <person name="Bouchez O."/>
            <person name="Roques C."/>
            <person name="Iampietro C."/>
            <person name="Lluch J."/>
            <person name="Castinel A."/>
            <person name="Donnadieu C."/>
            <person name="Desvignes T."/>
            <person name="Floi Bucao C."/>
            <person name="Jouanno E."/>
            <person name="Wen M."/>
            <person name="Mejri S."/>
            <person name="Dirks R."/>
            <person name="Jansen H."/>
            <person name="Henkel C."/>
            <person name="Chen W.J."/>
            <person name="Zahm M."/>
            <person name="Cabau C."/>
            <person name="Klopp C."/>
            <person name="Thompson A.W."/>
            <person name="Robinson-Rechavi M."/>
            <person name="Braasch I."/>
            <person name="Lecointre G."/>
            <person name="Bobe J."/>
            <person name="Postlethwait J.H."/>
            <person name="Berthelot C."/>
            <person name="Roest Crollius H."/>
            <person name="Guiguen Y."/>
        </authorList>
    </citation>
    <scope>NUCLEOTIDE SEQUENCE</scope>
    <source>
        <strain evidence="1">WJC10195</strain>
    </source>
</reference>
<name>A0A9Q1EYM3_SYNKA</name>
<keyword evidence="2" id="KW-1185">Reference proteome</keyword>
<accession>A0A9Q1EYM3</accession>
<gene>
    <name evidence="1" type="ORF">SKAU_G00261750</name>
</gene>
<evidence type="ECO:0000313" key="1">
    <source>
        <dbReference type="EMBL" id="KAJ8347586.1"/>
    </source>
</evidence>
<sequence length="77" mass="8380">MFGGSPLLPNSLYARPTSLRAAVRWPEGSRPGRKKNEMSGEASFSLKVQSIVRADQIKRTLALVRLHQGARIGDSCG</sequence>
<dbReference type="EMBL" id="JAINUF010000010">
    <property type="protein sequence ID" value="KAJ8347586.1"/>
    <property type="molecule type" value="Genomic_DNA"/>
</dbReference>
<comment type="caution">
    <text evidence="1">The sequence shown here is derived from an EMBL/GenBank/DDBJ whole genome shotgun (WGS) entry which is preliminary data.</text>
</comment>
<dbReference type="AlphaFoldDB" id="A0A9Q1EYM3"/>
<proteinExistence type="predicted"/>
<organism evidence="1 2">
    <name type="scientific">Synaphobranchus kaupii</name>
    <name type="common">Kaup's arrowtooth eel</name>
    <dbReference type="NCBI Taxonomy" id="118154"/>
    <lineage>
        <taxon>Eukaryota</taxon>
        <taxon>Metazoa</taxon>
        <taxon>Chordata</taxon>
        <taxon>Craniata</taxon>
        <taxon>Vertebrata</taxon>
        <taxon>Euteleostomi</taxon>
        <taxon>Actinopterygii</taxon>
        <taxon>Neopterygii</taxon>
        <taxon>Teleostei</taxon>
        <taxon>Anguilliformes</taxon>
        <taxon>Synaphobranchidae</taxon>
        <taxon>Synaphobranchus</taxon>
    </lineage>
</organism>
<protein>
    <submittedName>
        <fullName evidence="1">Uncharacterized protein</fullName>
    </submittedName>
</protein>
<dbReference type="Proteomes" id="UP001152622">
    <property type="component" value="Chromosome 10"/>
</dbReference>
<evidence type="ECO:0000313" key="2">
    <source>
        <dbReference type="Proteomes" id="UP001152622"/>
    </source>
</evidence>